<name>A0A6C0I1K9_9ZZZZ</name>
<organism evidence="2">
    <name type="scientific">viral metagenome</name>
    <dbReference type="NCBI Taxonomy" id="1070528"/>
    <lineage>
        <taxon>unclassified sequences</taxon>
        <taxon>metagenomes</taxon>
        <taxon>organismal metagenomes</taxon>
    </lineage>
</organism>
<keyword evidence="1" id="KW-1133">Transmembrane helix</keyword>
<sequence>MKIKDRIALLMDEFANDDPGMLTMLQIGSMIIPSWFFTPNVEKQIKYTMMRVNKEAIYIIPFMSEFEMLSMTKNADNINEPDIEMILNMLDKDRSIIGILFEGVNYCYVFYYYYIYII</sequence>
<keyword evidence="1" id="KW-0472">Membrane</keyword>
<proteinExistence type="predicted"/>
<evidence type="ECO:0000313" key="2">
    <source>
        <dbReference type="EMBL" id="QHT86774.1"/>
    </source>
</evidence>
<reference evidence="2" key="1">
    <citation type="journal article" date="2020" name="Nature">
        <title>Giant virus diversity and host interactions through global metagenomics.</title>
        <authorList>
            <person name="Schulz F."/>
            <person name="Roux S."/>
            <person name="Paez-Espino D."/>
            <person name="Jungbluth S."/>
            <person name="Walsh D.A."/>
            <person name="Denef V.J."/>
            <person name="McMahon K.D."/>
            <person name="Konstantinidis K.T."/>
            <person name="Eloe-Fadrosh E.A."/>
            <person name="Kyrpides N.C."/>
            <person name="Woyke T."/>
        </authorList>
    </citation>
    <scope>NUCLEOTIDE SEQUENCE</scope>
    <source>
        <strain evidence="2">GVMAG-M-3300023184-18</strain>
    </source>
</reference>
<protein>
    <submittedName>
        <fullName evidence="2">Uncharacterized protein</fullName>
    </submittedName>
</protein>
<accession>A0A6C0I1K9</accession>
<feature type="transmembrane region" description="Helical" evidence="1">
    <location>
        <begin position="20"/>
        <end position="41"/>
    </location>
</feature>
<dbReference type="AlphaFoldDB" id="A0A6C0I1K9"/>
<feature type="transmembrane region" description="Helical" evidence="1">
    <location>
        <begin position="95"/>
        <end position="115"/>
    </location>
</feature>
<keyword evidence="1" id="KW-0812">Transmembrane</keyword>
<dbReference type="EMBL" id="MN740076">
    <property type="protein sequence ID" value="QHT86774.1"/>
    <property type="molecule type" value="Genomic_DNA"/>
</dbReference>
<evidence type="ECO:0000256" key="1">
    <source>
        <dbReference type="SAM" id="Phobius"/>
    </source>
</evidence>